<proteinExistence type="inferred from homology"/>
<dbReference type="GO" id="GO:0007165">
    <property type="term" value="P:signal transduction"/>
    <property type="evidence" value="ECO:0007669"/>
    <property type="project" value="TreeGrafter"/>
</dbReference>
<dbReference type="InterPro" id="IPR039192">
    <property type="entry name" value="STKc_GSK3"/>
</dbReference>
<keyword evidence="5 8" id="KW-0418">Kinase</keyword>
<keyword evidence="6" id="KW-0067">ATP-binding</keyword>
<evidence type="ECO:0000256" key="4">
    <source>
        <dbReference type="ARBA" id="ARBA00022741"/>
    </source>
</evidence>
<dbReference type="InterPro" id="IPR050591">
    <property type="entry name" value="GSK-3"/>
</dbReference>
<keyword evidence="2" id="KW-0723">Serine/threonine-protein kinase</keyword>
<dbReference type="EMBL" id="ASGP02000001">
    <property type="protein sequence ID" value="KAH9530188.1"/>
    <property type="molecule type" value="Genomic_DNA"/>
</dbReference>
<dbReference type="Gene3D" id="1.10.510.10">
    <property type="entry name" value="Transferase(Phosphotransferase) domain 1"/>
    <property type="match status" value="1"/>
</dbReference>
<dbReference type="Pfam" id="PF00069">
    <property type="entry name" value="Pkinase"/>
    <property type="match status" value="1"/>
</dbReference>
<dbReference type="GO" id="GO:0030424">
    <property type="term" value="C:axon"/>
    <property type="evidence" value="ECO:0007669"/>
    <property type="project" value="TreeGrafter"/>
</dbReference>
<dbReference type="Proteomes" id="UP000790347">
    <property type="component" value="Unassembled WGS sequence"/>
</dbReference>
<keyword evidence="9" id="KW-1185">Reference proteome</keyword>
<dbReference type="GO" id="GO:0005524">
    <property type="term" value="F:ATP binding"/>
    <property type="evidence" value="ECO:0007669"/>
    <property type="project" value="UniProtKB-KW"/>
</dbReference>
<dbReference type="Gene3D" id="3.30.200.20">
    <property type="entry name" value="Phosphorylase Kinase, domain 1"/>
    <property type="match status" value="1"/>
</dbReference>
<protein>
    <submittedName>
        <fullName evidence="8">Glycogen synthase kinase-3 beta</fullName>
    </submittedName>
</protein>
<dbReference type="SUPFAM" id="SSF56112">
    <property type="entry name" value="Protein kinase-like (PK-like)"/>
    <property type="match status" value="1"/>
</dbReference>
<dbReference type="PROSITE" id="PS50011">
    <property type="entry name" value="PROTEIN_KINASE_DOM"/>
    <property type="match status" value="1"/>
</dbReference>
<dbReference type="GO" id="GO:0030154">
    <property type="term" value="P:cell differentiation"/>
    <property type="evidence" value="ECO:0007669"/>
    <property type="project" value="TreeGrafter"/>
</dbReference>
<evidence type="ECO:0000256" key="6">
    <source>
        <dbReference type="ARBA" id="ARBA00022840"/>
    </source>
</evidence>
<dbReference type="FunFam" id="1.10.510.10:FF:000624">
    <property type="entry name" value="Mitogen-activated protein kinase"/>
    <property type="match status" value="1"/>
</dbReference>
<feature type="domain" description="Protein kinase" evidence="7">
    <location>
        <begin position="62"/>
        <end position="364"/>
    </location>
</feature>
<dbReference type="GO" id="GO:0032436">
    <property type="term" value="P:positive regulation of proteasomal ubiquitin-dependent protein catabolic process"/>
    <property type="evidence" value="ECO:0007669"/>
    <property type="project" value="TreeGrafter"/>
</dbReference>
<dbReference type="GO" id="GO:0004674">
    <property type="term" value="F:protein serine/threonine kinase activity"/>
    <property type="evidence" value="ECO:0007669"/>
    <property type="project" value="UniProtKB-KW"/>
</dbReference>
<comment type="caution">
    <text evidence="8">The sequence shown here is derived from an EMBL/GenBank/DDBJ whole genome shotgun (WGS) entry which is preliminary data.</text>
</comment>
<name>A0A922IFN4_DERFA</name>
<dbReference type="AlphaFoldDB" id="A0A922IFN4"/>
<sequence>MINSQMQQIILNAHNHPTEKQGRTIAMNTGNMSSSKMSERKFTVYENNHRHDKDSDPIELSIALEQVFDKGAFGHVRTAFIKGEKVAIKHVLQDKRYRNRELPLMKQLNHRNIVTLLYYFYHTEYDHLKNSNIFLNLVMEYIPTNLNMLIQKSNRNRKNSRHSLPHGDLCSLSPVPATNLFTIKLCMYQIFRGLAYIHSQGICHRDIKPNNLLFNSETGVLKICDFGSAKHLRRGDSHVSYICARFYRAPELLFGATDYNEKIDLWSTGVVFSELLLGQPIFYEQSGLDQLVCIISKLGTPTKEQILAMNPKYARYQFPQVYPRSWPQLFPCAPTDALDLISKLFAYDPSHRIAPLHACAHQFFDELRDPNKKWSSNRDLPPLFDFSQHELSIDSRINSRLPSYKTKPNANIAYLQQTTQQLATRMFPSSLPASSAIHLGPYPHGNPFLESAATATAAAATGDNYGLGTDISLILYHSYSHT</sequence>
<reference evidence="8" key="2">
    <citation type="journal article" date="2022" name="Res Sq">
        <title>Comparative Genomics Reveals Insights into the Divergent Evolution of Astigmatic Mites and Household Pest Adaptations.</title>
        <authorList>
            <person name="Xiong Q."/>
            <person name="Wan A.T.-Y."/>
            <person name="Liu X.-Y."/>
            <person name="Fung C.S.-H."/>
            <person name="Xiao X."/>
            <person name="Malainual N."/>
            <person name="Hou J."/>
            <person name="Wang L."/>
            <person name="Wang M."/>
            <person name="Yang K."/>
            <person name="Cui Y."/>
            <person name="Leung E."/>
            <person name="Nong W."/>
            <person name="Shin S.-K."/>
            <person name="Au S."/>
            <person name="Jeong K.Y."/>
            <person name="Chew F.T."/>
            <person name="Hui J."/>
            <person name="Leung T.F."/>
            <person name="Tungtrongchitr A."/>
            <person name="Zhong N."/>
            <person name="Liu Z."/>
            <person name="Tsui S."/>
        </authorList>
    </citation>
    <scope>NUCLEOTIDE SEQUENCE</scope>
    <source>
        <strain evidence="8">Derf</strain>
        <tissue evidence="8">Whole organism</tissue>
    </source>
</reference>
<reference evidence="8" key="1">
    <citation type="submission" date="2013-05" db="EMBL/GenBank/DDBJ databases">
        <authorList>
            <person name="Yim A.K.Y."/>
            <person name="Chan T.F."/>
            <person name="Ji K.M."/>
            <person name="Liu X.Y."/>
            <person name="Zhou J.W."/>
            <person name="Li R.Q."/>
            <person name="Yang K.Y."/>
            <person name="Li J."/>
            <person name="Li M."/>
            <person name="Law P.T.W."/>
            <person name="Wu Y.L."/>
            <person name="Cai Z.L."/>
            <person name="Qin H."/>
            <person name="Bao Y."/>
            <person name="Leung R.K.K."/>
            <person name="Ng P.K.S."/>
            <person name="Zou J."/>
            <person name="Zhong X.J."/>
            <person name="Ran P.X."/>
            <person name="Zhong N.S."/>
            <person name="Liu Z.G."/>
            <person name="Tsui S.K.W."/>
        </authorList>
    </citation>
    <scope>NUCLEOTIDE SEQUENCE</scope>
    <source>
        <strain evidence="8">Derf</strain>
        <tissue evidence="8">Whole organism</tissue>
    </source>
</reference>
<dbReference type="CDD" id="cd14137">
    <property type="entry name" value="STKc_GSK3"/>
    <property type="match status" value="1"/>
</dbReference>
<dbReference type="PANTHER" id="PTHR24057:SF0">
    <property type="entry name" value="PROTEIN KINASE SHAGGY-RELATED"/>
    <property type="match status" value="1"/>
</dbReference>
<keyword evidence="4" id="KW-0547">Nucleotide-binding</keyword>
<dbReference type="PROSITE" id="PS00108">
    <property type="entry name" value="PROTEIN_KINASE_ST"/>
    <property type="match status" value="1"/>
</dbReference>
<dbReference type="GO" id="GO:0070507">
    <property type="term" value="P:regulation of microtubule cytoskeleton organization"/>
    <property type="evidence" value="ECO:0007669"/>
    <property type="project" value="TreeGrafter"/>
</dbReference>
<evidence type="ECO:0000313" key="9">
    <source>
        <dbReference type="Proteomes" id="UP000790347"/>
    </source>
</evidence>
<dbReference type="GO" id="GO:0005634">
    <property type="term" value="C:nucleus"/>
    <property type="evidence" value="ECO:0007669"/>
    <property type="project" value="TreeGrafter"/>
</dbReference>
<dbReference type="InterPro" id="IPR000719">
    <property type="entry name" value="Prot_kinase_dom"/>
</dbReference>
<gene>
    <name evidence="8" type="primary">GSK3B_2</name>
    <name evidence="8" type="ORF">DERF_004012</name>
</gene>
<evidence type="ECO:0000256" key="3">
    <source>
        <dbReference type="ARBA" id="ARBA00022679"/>
    </source>
</evidence>
<dbReference type="InterPro" id="IPR008271">
    <property type="entry name" value="Ser/Thr_kinase_AS"/>
</dbReference>
<dbReference type="InterPro" id="IPR011009">
    <property type="entry name" value="Kinase-like_dom_sf"/>
</dbReference>
<evidence type="ECO:0000256" key="5">
    <source>
        <dbReference type="ARBA" id="ARBA00022777"/>
    </source>
</evidence>
<accession>A0A922IFN4</accession>
<keyword evidence="3" id="KW-0808">Transferase</keyword>
<evidence type="ECO:0000256" key="1">
    <source>
        <dbReference type="ARBA" id="ARBA00005527"/>
    </source>
</evidence>
<dbReference type="GO" id="GO:0090090">
    <property type="term" value="P:negative regulation of canonical Wnt signaling pathway"/>
    <property type="evidence" value="ECO:0007669"/>
    <property type="project" value="TreeGrafter"/>
</dbReference>
<evidence type="ECO:0000256" key="2">
    <source>
        <dbReference type="ARBA" id="ARBA00022527"/>
    </source>
</evidence>
<dbReference type="PANTHER" id="PTHR24057">
    <property type="entry name" value="GLYCOGEN SYNTHASE KINASE-3 ALPHA"/>
    <property type="match status" value="1"/>
</dbReference>
<dbReference type="SMART" id="SM00220">
    <property type="entry name" value="S_TKc"/>
    <property type="match status" value="1"/>
</dbReference>
<dbReference type="GO" id="GO:0005829">
    <property type="term" value="C:cytosol"/>
    <property type="evidence" value="ECO:0007669"/>
    <property type="project" value="TreeGrafter"/>
</dbReference>
<evidence type="ECO:0000259" key="7">
    <source>
        <dbReference type="PROSITE" id="PS50011"/>
    </source>
</evidence>
<comment type="similarity">
    <text evidence="1">Belongs to the protein kinase superfamily. CMGC Ser/Thr protein kinase family. GSK-3 subfamily.</text>
</comment>
<organism evidence="8 9">
    <name type="scientific">Dermatophagoides farinae</name>
    <name type="common">American house dust mite</name>
    <dbReference type="NCBI Taxonomy" id="6954"/>
    <lineage>
        <taxon>Eukaryota</taxon>
        <taxon>Metazoa</taxon>
        <taxon>Ecdysozoa</taxon>
        <taxon>Arthropoda</taxon>
        <taxon>Chelicerata</taxon>
        <taxon>Arachnida</taxon>
        <taxon>Acari</taxon>
        <taxon>Acariformes</taxon>
        <taxon>Sarcoptiformes</taxon>
        <taxon>Astigmata</taxon>
        <taxon>Psoroptidia</taxon>
        <taxon>Analgoidea</taxon>
        <taxon>Pyroglyphidae</taxon>
        <taxon>Dermatophagoidinae</taxon>
        <taxon>Dermatophagoides</taxon>
    </lineage>
</organism>
<evidence type="ECO:0000313" key="8">
    <source>
        <dbReference type="EMBL" id="KAH9530188.1"/>
    </source>
</evidence>